<keyword evidence="3" id="KW-1185">Reference proteome</keyword>
<evidence type="ECO:0000313" key="2">
    <source>
        <dbReference type="EMBL" id="MBY9076659.1"/>
    </source>
</evidence>
<name>A0ABS7RQ97_9ACTN</name>
<proteinExistence type="predicted"/>
<accession>A0ABS7RQ97</accession>
<evidence type="ECO:0000256" key="1">
    <source>
        <dbReference type="SAM" id="MobiDB-lite"/>
    </source>
</evidence>
<dbReference type="SUPFAM" id="SSF109854">
    <property type="entry name" value="DinB/YfiT-like putative metalloenzymes"/>
    <property type="match status" value="1"/>
</dbReference>
<dbReference type="RefSeq" id="WP_221026452.1">
    <property type="nucleotide sequence ID" value="NZ_JAIEZQ010000003.1"/>
</dbReference>
<dbReference type="InterPro" id="IPR007061">
    <property type="entry name" value="MST-like"/>
</dbReference>
<dbReference type="EMBL" id="JAIEZQ010000003">
    <property type="protein sequence ID" value="MBY9076659.1"/>
    <property type="molecule type" value="Genomic_DNA"/>
</dbReference>
<feature type="region of interest" description="Disordered" evidence="1">
    <location>
        <begin position="1"/>
        <end position="21"/>
    </location>
</feature>
<evidence type="ECO:0000313" key="3">
    <source>
        <dbReference type="Proteomes" id="UP000754710"/>
    </source>
</evidence>
<comment type="caution">
    <text evidence="2">The sequence shown here is derived from an EMBL/GenBank/DDBJ whole genome shotgun (WGS) entry which is preliminary data.</text>
</comment>
<gene>
    <name evidence="2" type="ORF">K1X13_17645</name>
</gene>
<organism evidence="2 3">
    <name type="scientific">Nocardioides jiangsuensis</name>
    <dbReference type="NCBI Taxonomy" id="2866161"/>
    <lineage>
        <taxon>Bacteria</taxon>
        <taxon>Bacillati</taxon>
        <taxon>Actinomycetota</taxon>
        <taxon>Actinomycetes</taxon>
        <taxon>Propionibacteriales</taxon>
        <taxon>Nocardioidaceae</taxon>
        <taxon>Nocardioides</taxon>
    </lineage>
</organism>
<dbReference type="Proteomes" id="UP000754710">
    <property type="component" value="Unassembled WGS sequence"/>
</dbReference>
<dbReference type="Gene3D" id="1.20.120.450">
    <property type="entry name" value="dinb family like domain"/>
    <property type="match status" value="1"/>
</dbReference>
<sequence length="184" mass="20841">MSEDQRVSRNAQEPEKTGPAGAERWAAYLDWLREDLIEGILSLPPQEQRRSRLPSDWSPIELLSHLVHMEQRWFIWGFLGEPVAEPWGDWNVAEPWRASGADDGPDARWAVGDHVTAEQLAAQLRAVGERTRSVLRDHPLEARALTGGRFTEDPPTLEWICFHVLAEYARHAGQFDIVAELSSA</sequence>
<dbReference type="InterPro" id="IPR034660">
    <property type="entry name" value="DinB/YfiT-like"/>
</dbReference>
<protein>
    <submittedName>
        <fullName evidence="2">DinB family protein</fullName>
    </submittedName>
</protein>
<feature type="compositionally biased region" description="Basic and acidic residues" evidence="1">
    <location>
        <begin position="1"/>
        <end position="16"/>
    </location>
</feature>
<dbReference type="Pfam" id="PF04978">
    <property type="entry name" value="MST"/>
    <property type="match status" value="1"/>
</dbReference>
<reference evidence="2 3" key="1">
    <citation type="submission" date="2021-08" db="EMBL/GenBank/DDBJ databases">
        <title>Nocardioides bacterium WL0053 sp. nov., isolated from the sediment.</title>
        <authorList>
            <person name="Wang L."/>
            <person name="Zhang D."/>
            <person name="Zhang A."/>
        </authorList>
    </citation>
    <scope>NUCLEOTIDE SEQUENCE [LARGE SCALE GENOMIC DNA]</scope>
    <source>
        <strain evidence="2 3">WL0053</strain>
    </source>
</reference>